<reference evidence="10" key="1">
    <citation type="submission" date="2016-10" db="EMBL/GenBank/DDBJ databases">
        <authorList>
            <person name="Varghese N."/>
        </authorList>
    </citation>
    <scope>NUCLEOTIDE SEQUENCE [LARGE SCALE GENOMIC DNA]</scope>
    <source>
        <strain evidence="10">Nsp8</strain>
    </source>
</reference>
<dbReference type="AlphaFoldDB" id="A0A1I5A8P1"/>
<dbReference type="InterPro" id="IPR013783">
    <property type="entry name" value="Ig-like_fold"/>
</dbReference>
<dbReference type="CDD" id="cd02851">
    <property type="entry name" value="E_set_GO_C"/>
    <property type="match status" value="1"/>
</dbReference>
<dbReference type="InterPro" id="IPR002355">
    <property type="entry name" value="Cu_oxidase_Cu_BS"/>
</dbReference>
<evidence type="ECO:0000259" key="8">
    <source>
        <dbReference type="Pfam" id="PF09118"/>
    </source>
</evidence>
<dbReference type="PROSITE" id="PS00079">
    <property type="entry name" value="MULTICOPPER_OXIDASE1"/>
    <property type="match status" value="1"/>
</dbReference>
<keyword evidence="3" id="KW-0560">Oxidoreductase</keyword>
<dbReference type="PROSITE" id="PS00080">
    <property type="entry name" value="MULTICOPPER_OXIDASE2"/>
    <property type="match status" value="1"/>
</dbReference>
<dbReference type="InterPro" id="IPR011706">
    <property type="entry name" value="Cu-oxidase_C"/>
</dbReference>
<protein>
    <submittedName>
        <fullName evidence="9">Multicopper oxidase with three cupredoxin domains (Includes cell division protein FtsP and spore coat protein CotA)</fullName>
    </submittedName>
</protein>
<dbReference type="GO" id="GO:0051301">
    <property type="term" value="P:cell division"/>
    <property type="evidence" value="ECO:0007669"/>
    <property type="project" value="UniProtKB-KW"/>
</dbReference>
<dbReference type="InterPro" id="IPR014756">
    <property type="entry name" value="Ig_E-set"/>
</dbReference>
<evidence type="ECO:0000259" key="6">
    <source>
        <dbReference type="Pfam" id="PF07731"/>
    </source>
</evidence>
<keyword evidence="9" id="KW-0132">Cell division</keyword>
<feature type="domain" description="Plastocyanin-like" evidence="7">
    <location>
        <begin position="88"/>
        <end position="195"/>
    </location>
</feature>
<evidence type="ECO:0000256" key="3">
    <source>
        <dbReference type="ARBA" id="ARBA00023002"/>
    </source>
</evidence>
<keyword evidence="9" id="KW-0131">Cell cycle</keyword>
<dbReference type="InterPro" id="IPR011707">
    <property type="entry name" value="Cu-oxidase-like_N"/>
</dbReference>
<keyword evidence="10" id="KW-1185">Reference proteome</keyword>
<evidence type="ECO:0000256" key="2">
    <source>
        <dbReference type="ARBA" id="ARBA00022729"/>
    </source>
</evidence>
<proteinExistence type="predicted"/>
<dbReference type="SUPFAM" id="SSF50965">
    <property type="entry name" value="Galactose oxidase, central domain"/>
    <property type="match status" value="1"/>
</dbReference>
<dbReference type="InterPro" id="IPR006652">
    <property type="entry name" value="Kelch_1"/>
</dbReference>
<dbReference type="PANTHER" id="PTHR32208:SF21">
    <property type="entry name" value="LOW QUALITY PROTEIN: ALDEHYDE OXIDASE GLOX-LIKE"/>
    <property type="match status" value="1"/>
</dbReference>
<dbReference type="Proteomes" id="UP000183107">
    <property type="component" value="Unassembled WGS sequence"/>
</dbReference>
<dbReference type="InterPro" id="IPR008972">
    <property type="entry name" value="Cupredoxin"/>
</dbReference>
<evidence type="ECO:0000313" key="10">
    <source>
        <dbReference type="Proteomes" id="UP000183107"/>
    </source>
</evidence>
<dbReference type="Pfam" id="PF07731">
    <property type="entry name" value="Cu-oxidase_2"/>
    <property type="match status" value="1"/>
</dbReference>
<dbReference type="Pfam" id="PF07250">
    <property type="entry name" value="Glyoxal_oxid_N"/>
    <property type="match status" value="1"/>
</dbReference>
<dbReference type="GO" id="GO:0005507">
    <property type="term" value="F:copper ion binding"/>
    <property type="evidence" value="ECO:0007669"/>
    <property type="project" value="InterPro"/>
</dbReference>
<accession>A0A1I5A8P1</accession>
<evidence type="ECO:0000256" key="1">
    <source>
        <dbReference type="ARBA" id="ARBA00022723"/>
    </source>
</evidence>
<sequence length="1022" mass="112411">MNFRRRDVFLKIESLPDYSPLAPVACARHFGRDCMFNHGHESGRIPAQEILASTADGLVYREYLDSHYTVPNKAKLIEADVNEPPWDRRMPGCVLYAKPGERLYIHVLNGDKNECHSFHIHGLRFGIESDGAWPLGVSTRDGRRSDEILPGQKWTYVYDVTPDMIGAWGFHDHAHDVARTVNLGLFGGLIVRDPAAPCIDHEVPIFVHQFAGSSNSVAFQSERLTRDETFSFNFTDATVVNYYCAIHGPTMNGTVQVVADAPAGASVSIQDNKFVPPLVLVRPGGTVDWRNEGNHEHTVFSAGGGIPNFCLNGRAFVGNTPTIVGETGERLRWYIFNLDVSGMWHNFHPHSVRWALPARPGGLGGASDVHGLSSLETFVTDTEVPPAMRLPHALEQFQWDPPENACHVRISGDFLFHCHIEEHMMAGLAGLVRACQHIWISDEVSRMCEVELPFDNGMNECPSVDMLRCLRDHNEPASAHVHPEPATDQPAAAEEMPIRAGGVAGAGMGGIGGMGGGAPMTAVLSPDILEAASKGLWELLPCPAPVLAVHGAVLHTGKILLFAGSGNDELFTTGLRSAVWDYENGEFTCPFTPVDFFCAGQSFLADGRLLVAGGTKEYDNSEQPFIGLDTSYMFDPLSESWIRVASMVEGRWYPTLVTLGDGRVFNVSGGPNRAEIYSSVGGWVQMPIQEEWPLFPHLFLTRDGRLFYDGGNMFPNPAAPQPGFLDISTSTMTSVTLPEGFSQNRDHCGSVLLAPAQAQRFMIMGGGDPAINSAHIIDLKNSEPVFEEVAPMIHARFHINAVLLPDRTVFVSGGNGQSEIAATAVLEAEIYEPATNTWITAATAQAARMYHSIALLLPDGRVLAAGSNPNRRDDELRLEIYHPPYLFRGPRPFIETVPQQILYGGDFKIHTPQAKEIQWVELIWPMATTHSLETGQRVVDLEFEAHDFCHLHVKVLTEQNIAPPGWYMLFLVNKQGVPSVAKWVQLTGGEKPSHDPAEIKQRLDMRVTSKNRPVPGSKGRNY</sequence>
<dbReference type="SUPFAM" id="SSF81296">
    <property type="entry name" value="E set domains"/>
    <property type="match status" value="1"/>
</dbReference>
<dbReference type="RefSeq" id="WP_074795854.1">
    <property type="nucleotide sequence ID" value="NZ_FOVJ01000002.1"/>
</dbReference>
<feature type="domain" description="Galactose oxidase-like Early set" evidence="8">
    <location>
        <begin position="891"/>
        <end position="985"/>
    </location>
</feature>
<feature type="domain" description="Plastocyanin-like" evidence="6">
    <location>
        <begin position="307"/>
        <end position="432"/>
    </location>
</feature>
<evidence type="ECO:0000259" key="5">
    <source>
        <dbReference type="Pfam" id="PF07250"/>
    </source>
</evidence>
<evidence type="ECO:0000259" key="7">
    <source>
        <dbReference type="Pfam" id="PF07732"/>
    </source>
</evidence>
<dbReference type="InterPro" id="IPR037293">
    <property type="entry name" value="Gal_Oxidase_central_sf"/>
</dbReference>
<dbReference type="InterPro" id="IPR033138">
    <property type="entry name" value="Cu_oxidase_CS"/>
</dbReference>
<feature type="region of interest" description="Disordered" evidence="4">
    <location>
        <begin position="1003"/>
        <end position="1022"/>
    </location>
</feature>
<gene>
    <name evidence="9" type="ORF">SAMN05216386_1260</name>
</gene>
<dbReference type="InterPro" id="IPR011043">
    <property type="entry name" value="Gal_Oxase/kelch_b-propeller"/>
</dbReference>
<keyword evidence="2" id="KW-0732">Signal</keyword>
<evidence type="ECO:0000313" key="9">
    <source>
        <dbReference type="EMBL" id="SFN58708.1"/>
    </source>
</evidence>
<dbReference type="Pfam" id="PF09118">
    <property type="entry name" value="GO-like_E_set"/>
    <property type="match status" value="1"/>
</dbReference>
<dbReference type="PANTHER" id="PTHR32208">
    <property type="entry name" value="SECRETED PROTEIN-RELATED"/>
    <property type="match status" value="1"/>
</dbReference>
<feature type="domain" description="Glyoxal oxidase N-terminal" evidence="5">
    <location>
        <begin position="768"/>
        <end position="885"/>
    </location>
</feature>
<dbReference type="GO" id="GO:0016491">
    <property type="term" value="F:oxidoreductase activity"/>
    <property type="evidence" value="ECO:0007669"/>
    <property type="project" value="UniProtKB-KW"/>
</dbReference>
<dbReference type="Gene3D" id="2.60.40.10">
    <property type="entry name" value="Immunoglobulins"/>
    <property type="match status" value="1"/>
</dbReference>
<organism evidence="9 10">
    <name type="scientific">Nitrosospira briensis</name>
    <dbReference type="NCBI Taxonomy" id="35799"/>
    <lineage>
        <taxon>Bacteria</taxon>
        <taxon>Pseudomonadati</taxon>
        <taxon>Pseudomonadota</taxon>
        <taxon>Betaproteobacteria</taxon>
        <taxon>Nitrosomonadales</taxon>
        <taxon>Nitrosomonadaceae</taxon>
        <taxon>Nitrosospira</taxon>
    </lineage>
</organism>
<dbReference type="Gene3D" id="2.130.10.80">
    <property type="entry name" value="Galactose oxidase/kelch, beta-propeller"/>
    <property type="match status" value="1"/>
</dbReference>
<keyword evidence="9" id="KW-0946">Virion</keyword>
<dbReference type="SMART" id="SM00612">
    <property type="entry name" value="Kelch"/>
    <property type="match status" value="3"/>
</dbReference>
<dbReference type="InterPro" id="IPR009880">
    <property type="entry name" value="Glyoxal_oxidase_N"/>
</dbReference>
<dbReference type="SUPFAM" id="SSF49503">
    <property type="entry name" value="Cupredoxins"/>
    <property type="match status" value="3"/>
</dbReference>
<dbReference type="EMBL" id="FOVJ01000002">
    <property type="protein sequence ID" value="SFN58708.1"/>
    <property type="molecule type" value="Genomic_DNA"/>
</dbReference>
<evidence type="ECO:0000256" key="4">
    <source>
        <dbReference type="SAM" id="MobiDB-lite"/>
    </source>
</evidence>
<dbReference type="OrthoDB" id="8673369at2"/>
<dbReference type="Gene3D" id="2.60.40.420">
    <property type="entry name" value="Cupredoxins - blue copper proteins"/>
    <property type="match status" value="3"/>
</dbReference>
<keyword evidence="1" id="KW-0479">Metal-binding</keyword>
<name>A0A1I5A8P1_9PROT</name>
<dbReference type="Pfam" id="PF07732">
    <property type="entry name" value="Cu-oxidase_3"/>
    <property type="match status" value="1"/>
</dbReference>
<dbReference type="InterPro" id="IPR015202">
    <property type="entry name" value="GO-like_E_set"/>
</dbReference>
<keyword evidence="9" id="KW-0167">Capsid protein</keyword>